<evidence type="ECO:0000256" key="6">
    <source>
        <dbReference type="ARBA" id="ARBA00023316"/>
    </source>
</evidence>
<protein>
    <submittedName>
        <fullName evidence="7">Aminoacyltransferase</fullName>
    </submittedName>
</protein>
<dbReference type="GO" id="GO:0009252">
    <property type="term" value="P:peptidoglycan biosynthetic process"/>
    <property type="evidence" value="ECO:0007669"/>
    <property type="project" value="UniProtKB-KW"/>
</dbReference>
<evidence type="ECO:0000256" key="1">
    <source>
        <dbReference type="ARBA" id="ARBA00009943"/>
    </source>
</evidence>
<dbReference type="InterPro" id="IPR003447">
    <property type="entry name" value="FEMABX"/>
</dbReference>
<dbReference type="GO" id="GO:0071555">
    <property type="term" value="P:cell wall organization"/>
    <property type="evidence" value="ECO:0007669"/>
    <property type="project" value="UniProtKB-KW"/>
</dbReference>
<dbReference type="EMBL" id="JANFML010000013">
    <property type="protein sequence ID" value="MDG4512275.1"/>
    <property type="molecule type" value="Genomic_DNA"/>
</dbReference>
<evidence type="ECO:0000256" key="2">
    <source>
        <dbReference type="ARBA" id="ARBA00022679"/>
    </source>
</evidence>
<dbReference type="PROSITE" id="PS51191">
    <property type="entry name" value="FEMABX"/>
    <property type="match status" value="1"/>
</dbReference>
<evidence type="ECO:0000313" key="8">
    <source>
        <dbReference type="Proteomes" id="UP001152879"/>
    </source>
</evidence>
<dbReference type="Gene3D" id="3.40.630.30">
    <property type="match status" value="2"/>
</dbReference>
<keyword evidence="2" id="KW-0808">Transferase</keyword>
<accession>A0A9X4RPC6</accession>
<sequence length="415" mass="47804">MSYTYTIGITVEEHDTFVKNSHQANLLQSSSWADVKVGWQNERLGFYKDGKLVAVASVLIRKLLSPASFTVIYIPRGPVMDYQDKELVSFVLTSLKEFGNLHRSIFIKFDPFLLLSKRDMDGKIEDSQQTFEIKDLLVDLGCNWSGRSKMMGDTIQPTHHAVLYKDVFSENSLHKRVRQNIRTARNKGLEISIGREELLDDFSELLKKTEKRKAIHLRGKEYYHRILTAYPEDSYLTVAYLNVVDRSDHITQQVEKLIEEKNTFTSKTRQTKVDNNLKELNRLNTELDFLSSLMETKGSFVPLAGTLTINFGTTSENIYAGMDEDFKRYQPALLTWVETAKQAFERGASWQNLGGIEPKLDGGLYQFKSQFNPTIEEYIGEFDLILSPILYNILQAILKKIKKLRNIKHDIFSDK</sequence>
<keyword evidence="4" id="KW-0573">Peptidoglycan synthesis</keyword>
<dbReference type="Pfam" id="PF02388">
    <property type="entry name" value="FemAB"/>
    <property type="match status" value="1"/>
</dbReference>
<dbReference type="InterPro" id="IPR016181">
    <property type="entry name" value="Acyl_CoA_acyltransferase"/>
</dbReference>
<dbReference type="Gene3D" id="1.20.58.90">
    <property type="match status" value="1"/>
</dbReference>
<dbReference type="SUPFAM" id="SSF55729">
    <property type="entry name" value="Acyl-CoA N-acyltransferases (Nat)"/>
    <property type="match status" value="2"/>
</dbReference>
<evidence type="ECO:0000313" key="7">
    <source>
        <dbReference type="EMBL" id="MDG4512275.1"/>
    </source>
</evidence>
<dbReference type="PANTHER" id="PTHR36174:SF1">
    <property type="entry name" value="LIPID II:GLYCINE GLYCYLTRANSFERASE"/>
    <property type="match status" value="1"/>
</dbReference>
<evidence type="ECO:0000256" key="5">
    <source>
        <dbReference type="ARBA" id="ARBA00023315"/>
    </source>
</evidence>
<dbReference type="GO" id="GO:0016755">
    <property type="term" value="F:aminoacyltransferase activity"/>
    <property type="evidence" value="ECO:0007669"/>
    <property type="project" value="InterPro"/>
</dbReference>
<comment type="caution">
    <text evidence="7">The sequence shown here is derived from an EMBL/GenBank/DDBJ whole genome shotgun (WGS) entry which is preliminary data.</text>
</comment>
<dbReference type="Proteomes" id="UP001152879">
    <property type="component" value="Unassembled WGS sequence"/>
</dbReference>
<reference evidence="7" key="1">
    <citation type="submission" date="2022-07" db="EMBL/GenBank/DDBJ databases">
        <title>Whole Genome Sequencing of Streptococcus suis.</title>
        <authorList>
            <person name="Dai X."/>
            <person name="Huang J."/>
            <person name="Wang L."/>
        </authorList>
    </citation>
    <scope>NUCLEOTIDE SEQUENCE</scope>
    <source>
        <strain evidence="7">SFB2</strain>
    </source>
</reference>
<keyword evidence="5" id="KW-0012">Acyltransferase</keyword>
<keyword evidence="3" id="KW-0133">Cell shape</keyword>
<name>A0A9X4RPC6_STRSU</name>
<comment type="similarity">
    <text evidence="1">Belongs to the FemABX family.</text>
</comment>
<proteinExistence type="inferred from homology"/>
<gene>
    <name evidence="7" type="ORF">NOL15_05340</name>
</gene>
<keyword evidence="6" id="KW-0961">Cell wall biogenesis/degradation</keyword>
<organism evidence="7 8">
    <name type="scientific">Streptococcus suis</name>
    <dbReference type="NCBI Taxonomy" id="1307"/>
    <lineage>
        <taxon>Bacteria</taxon>
        <taxon>Bacillati</taxon>
        <taxon>Bacillota</taxon>
        <taxon>Bacilli</taxon>
        <taxon>Lactobacillales</taxon>
        <taxon>Streptococcaceae</taxon>
        <taxon>Streptococcus</taxon>
    </lineage>
</organism>
<dbReference type="AlphaFoldDB" id="A0A9X4RPC6"/>
<dbReference type="InterPro" id="IPR050644">
    <property type="entry name" value="PG_Glycine_Bridge_Synth"/>
</dbReference>
<dbReference type="PANTHER" id="PTHR36174">
    <property type="entry name" value="LIPID II:GLYCINE GLYCYLTRANSFERASE"/>
    <property type="match status" value="1"/>
</dbReference>
<dbReference type="GO" id="GO:0008360">
    <property type="term" value="P:regulation of cell shape"/>
    <property type="evidence" value="ECO:0007669"/>
    <property type="project" value="UniProtKB-KW"/>
</dbReference>
<evidence type="ECO:0000256" key="3">
    <source>
        <dbReference type="ARBA" id="ARBA00022960"/>
    </source>
</evidence>
<evidence type="ECO:0000256" key="4">
    <source>
        <dbReference type="ARBA" id="ARBA00022984"/>
    </source>
</evidence>